<dbReference type="GO" id="GO:0006995">
    <property type="term" value="P:cellular response to nitrogen starvation"/>
    <property type="evidence" value="ECO:0007669"/>
    <property type="project" value="UniProtKB-ARBA"/>
</dbReference>
<protein>
    <submittedName>
        <fullName evidence="9">Uncharacterized protein</fullName>
    </submittedName>
</protein>
<feature type="compositionally biased region" description="Basic and acidic residues" evidence="8">
    <location>
        <begin position="62"/>
        <end position="71"/>
    </location>
</feature>
<dbReference type="GO" id="GO:1902025">
    <property type="term" value="P:nitrate import"/>
    <property type="evidence" value="ECO:0007669"/>
    <property type="project" value="UniProtKB-ARBA"/>
</dbReference>
<gene>
    <name evidence="9" type="ORF">ERUC_LOCUS27728</name>
</gene>
<evidence type="ECO:0000256" key="8">
    <source>
        <dbReference type="SAM" id="MobiDB-lite"/>
    </source>
</evidence>
<dbReference type="EMBL" id="CAKOAT010319828">
    <property type="protein sequence ID" value="CAH8361972.1"/>
    <property type="molecule type" value="Genomic_DNA"/>
</dbReference>
<evidence type="ECO:0000256" key="7">
    <source>
        <dbReference type="ARBA" id="ARBA00023278"/>
    </source>
</evidence>
<dbReference type="AlphaFoldDB" id="A0ABC8KTU6"/>
<name>A0ABC8KTU6_ERUVS</name>
<sequence>KNDESTNDFAPTDPGNSPGIGHPPRLSDDFKVVKVLKKNDESTNDFAPTDPGNSPGIGHPPRLSDDFKVVK</sequence>
<evidence type="ECO:0000313" key="10">
    <source>
        <dbReference type="Proteomes" id="UP001642260"/>
    </source>
</evidence>
<dbReference type="PANTHER" id="PTHR33348">
    <property type="entry name" value="PRECURSOR OF CEP5"/>
    <property type="match status" value="1"/>
</dbReference>
<evidence type="ECO:0000256" key="2">
    <source>
        <dbReference type="ARBA" id="ARBA00008963"/>
    </source>
</evidence>
<evidence type="ECO:0000256" key="3">
    <source>
        <dbReference type="ARBA" id="ARBA00022523"/>
    </source>
</evidence>
<dbReference type="Proteomes" id="UP001642260">
    <property type="component" value="Unassembled WGS sequence"/>
</dbReference>
<organism evidence="9 10">
    <name type="scientific">Eruca vesicaria subsp. sativa</name>
    <name type="common">Garden rocket</name>
    <name type="synonym">Eruca sativa</name>
    <dbReference type="NCBI Taxonomy" id="29727"/>
    <lineage>
        <taxon>Eukaryota</taxon>
        <taxon>Viridiplantae</taxon>
        <taxon>Streptophyta</taxon>
        <taxon>Embryophyta</taxon>
        <taxon>Tracheophyta</taxon>
        <taxon>Spermatophyta</taxon>
        <taxon>Magnoliopsida</taxon>
        <taxon>eudicotyledons</taxon>
        <taxon>Gunneridae</taxon>
        <taxon>Pentapetalae</taxon>
        <taxon>rosids</taxon>
        <taxon>malvids</taxon>
        <taxon>Brassicales</taxon>
        <taxon>Brassicaceae</taxon>
        <taxon>Brassiceae</taxon>
        <taxon>Eruca</taxon>
    </lineage>
</organism>
<keyword evidence="10" id="KW-1185">Reference proteome</keyword>
<accession>A0ABC8KTU6</accession>
<feature type="region of interest" description="Disordered" evidence="8">
    <location>
        <begin position="39"/>
        <end position="71"/>
    </location>
</feature>
<keyword evidence="4" id="KW-0964">Secreted</keyword>
<comment type="subcellular location">
    <subcellularLocation>
        <location evidence="1">Secreted</location>
        <location evidence="1">Extracellular space</location>
        <location evidence="1">Apoplast</location>
    </subcellularLocation>
</comment>
<evidence type="ECO:0000256" key="4">
    <source>
        <dbReference type="ARBA" id="ARBA00022525"/>
    </source>
</evidence>
<evidence type="ECO:0000256" key="1">
    <source>
        <dbReference type="ARBA" id="ARBA00004271"/>
    </source>
</evidence>
<keyword evidence="7" id="KW-0379">Hydroxylation</keyword>
<feature type="non-terminal residue" evidence="9">
    <location>
        <position position="71"/>
    </location>
</feature>
<keyword evidence="3" id="KW-0052">Apoplast</keyword>
<keyword evidence="6" id="KW-0732">Signal</keyword>
<dbReference type="GO" id="GO:0048046">
    <property type="term" value="C:apoplast"/>
    <property type="evidence" value="ECO:0007669"/>
    <property type="project" value="UniProtKB-SubCell"/>
</dbReference>
<keyword evidence="5" id="KW-0372">Hormone</keyword>
<feature type="non-terminal residue" evidence="9">
    <location>
        <position position="1"/>
    </location>
</feature>
<reference evidence="9 10" key="1">
    <citation type="submission" date="2022-03" db="EMBL/GenBank/DDBJ databases">
        <authorList>
            <person name="Macdonald S."/>
            <person name="Ahmed S."/>
            <person name="Newling K."/>
        </authorList>
    </citation>
    <scope>NUCLEOTIDE SEQUENCE [LARGE SCALE GENOMIC DNA]</scope>
</reference>
<evidence type="ECO:0000256" key="5">
    <source>
        <dbReference type="ARBA" id="ARBA00022702"/>
    </source>
</evidence>
<evidence type="ECO:0000256" key="6">
    <source>
        <dbReference type="ARBA" id="ARBA00022729"/>
    </source>
</evidence>
<evidence type="ECO:0000313" key="9">
    <source>
        <dbReference type="EMBL" id="CAH8361972.1"/>
    </source>
</evidence>
<dbReference type="GO" id="GO:0005179">
    <property type="term" value="F:hormone activity"/>
    <property type="evidence" value="ECO:0007669"/>
    <property type="project" value="UniProtKB-KW"/>
</dbReference>
<dbReference type="InterPro" id="IPR033250">
    <property type="entry name" value="CEP"/>
</dbReference>
<proteinExistence type="inferred from homology"/>
<feature type="region of interest" description="Disordered" evidence="8">
    <location>
        <begin position="1"/>
        <end position="27"/>
    </location>
</feature>
<comment type="caution">
    <text evidence="9">The sequence shown here is derived from an EMBL/GenBank/DDBJ whole genome shotgun (WGS) entry which is preliminary data.</text>
</comment>
<comment type="similarity">
    <text evidence="2">Belongs to the C-terminally encoded plant signaling peptide (CEP) family.</text>
</comment>
<dbReference type="PANTHER" id="PTHR33348:SF44">
    <property type="entry name" value="PRECURSOR OF CEP6"/>
    <property type="match status" value="1"/>
</dbReference>